<proteinExistence type="predicted"/>
<evidence type="ECO:0000313" key="2">
    <source>
        <dbReference type="EMBL" id="AGB29749.1"/>
    </source>
</evidence>
<dbReference type="EMBL" id="CP003369">
    <property type="protein sequence ID" value="AGB29820.1"/>
    <property type="molecule type" value="Genomic_DNA"/>
</dbReference>
<name>L0JE83_PREDD</name>
<keyword evidence="1" id="KW-0472">Membrane</keyword>
<dbReference type="Proteomes" id="UP000010862">
    <property type="component" value="Chromosome 2"/>
</dbReference>
<dbReference type="AlphaFoldDB" id="L0JE83"/>
<dbReference type="HOGENOM" id="CLU_1439892_0_0_10"/>
<evidence type="ECO:0000313" key="3">
    <source>
        <dbReference type="EMBL" id="AGB29820.1"/>
    </source>
</evidence>
<feature type="transmembrane region" description="Helical" evidence="1">
    <location>
        <begin position="160"/>
        <end position="180"/>
    </location>
</feature>
<evidence type="ECO:0000313" key="4">
    <source>
        <dbReference type="Proteomes" id="UP000010862"/>
    </source>
</evidence>
<keyword evidence="1" id="KW-1133">Transmembrane helix</keyword>
<keyword evidence="1" id="KW-0812">Transmembrane</keyword>
<evidence type="ECO:0000256" key="1">
    <source>
        <dbReference type="SAM" id="Phobius"/>
    </source>
</evidence>
<gene>
    <name evidence="2" type="ordered locus">Prede_2504</name>
    <name evidence="3" type="ordered locus">Prede_2585</name>
</gene>
<sequence>MWRNSEKPLRGFLPVLMLTLALSLPSCRGVKETSSEKSRSSLTVHQDSSYSRTLDSIVTRFLQQRISVEHTATEEADCTTVLFDTDKPVSPETGLPPVKAMSRQRKHLASHDRKDAGSSLESTHTTNAALTGVTHQNVKAKEQDKSLTTVHKTEGIFSSWKTGFIMGIVVFLIVCVIIKLKKIKIWKK</sequence>
<reference evidence="3" key="1">
    <citation type="submission" date="2012-02" db="EMBL/GenBank/DDBJ databases">
        <title>Complete sequence of chromosome 2 of Prevotella dentalis DSM 3688.</title>
        <authorList>
            <consortium name="US DOE Joint Genome Institute (JGI-PGF)"/>
            <person name="Lucas S."/>
            <person name="Copeland A."/>
            <person name="Lapidus A."/>
            <person name="Glavina del Rio T."/>
            <person name="Dalin E."/>
            <person name="Tice H."/>
            <person name="Bruce D."/>
            <person name="Goodwin L."/>
            <person name="Pitluck S."/>
            <person name="Peters L."/>
            <person name="Mikhailova N."/>
            <person name="Chertkov O."/>
            <person name="Kyrpides N."/>
            <person name="Mavromatis K."/>
            <person name="Ivanova N."/>
            <person name="Brettin T."/>
            <person name="Detter J.C."/>
            <person name="Han C."/>
            <person name="Larimer F."/>
            <person name="Land M."/>
            <person name="Hauser L."/>
            <person name="Markowitz V."/>
            <person name="Cheng J.-F."/>
            <person name="Hugenholtz P."/>
            <person name="Woyke T."/>
            <person name="Wu D."/>
            <person name="Gronow S."/>
            <person name="Wellnitz S."/>
            <person name="Brambilla E."/>
            <person name="Klenk H.-P."/>
            <person name="Eisen J.A."/>
        </authorList>
    </citation>
    <scope>NUCLEOTIDE SEQUENCE</scope>
    <source>
        <strain evidence="3">DSM 3688</strain>
    </source>
</reference>
<dbReference type="KEGG" id="pdt:Prede_2585"/>
<accession>L0JE83</accession>
<dbReference type="PATRIC" id="fig|908937.9.peg.2646"/>
<dbReference type="KEGG" id="pdt:Prede_2504"/>
<protein>
    <submittedName>
        <fullName evidence="3">Uncharacterized protein</fullName>
    </submittedName>
</protein>
<dbReference type="EMBL" id="CP003369">
    <property type="protein sequence ID" value="AGB29749.1"/>
    <property type="molecule type" value="Genomic_DNA"/>
</dbReference>
<organism evidence="3 4">
    <name type="scientific">Prevotella dentalis (strain ATCC 49559 / DSM 3688 / JCM 13448 / NCTC 12043 / ES 2772)</name>
    <name type="common">Mitsuokella dentalis</name>
    <dbReference type="NCBI Taxonomy" id="908937"/>
    <lineage>
        <taxon>Bacteria</taxon>
        <taxon>Pseudomonadati</taxon>
        <taxon>Bacteroidota</taxon>
        <taxon>Bacteroidia</taxon>
        <taxon>Bacteroidales</taxon>
        <taxon>Prevotellaceae</taxon>
        <taxon>Prevotella</taxon>
    </lineage>
</organism>
<keyword evidence="4" id="KW-1185">Reference proteome</keyword>